<proteinExistence type="inferred from homology"/>
<evidence type="ECO:0000256" key="1">
    <source>
        <dbReference type="ARBA" id="ARBA00004990"/>
    </source>
</evidence>
<dbReference type="PANTHER" id="PTHR21299:SF1">
    <property type="entry name" value="PANTOATE--BETA-ALANINE LIGASE"/>
    <property type="match status" value="1"/>
</dbReference>
<dbReference type="Gene3D" id="3.30.1300.10">
    <property type="entry name" value="Pantoate-beta-alanine ligase, C-terminal domain"/>
    <property type="match status" value="1"/>
</dbReference>
<evidence type="ECO:0000256" key="10">
    <source>
        <dbReference type="ARBA" id="ARBA00032806"/>
    </source>
</evidence>
<sequence>MLTRALRSAPRQRAALSLSSSTTPSRLPLSQPILKQMASLSSTSVRSACGSSAKSRPSRFPAPVAPEKIPNSSIRVLRTVAALRAHTAPLTRDHRTLSLVPTMGALHAGHLALIRAAALASHNVIVSLYVNPAQFGPKEDLASYPRTWDADAAALARLSRSLADDPDVLGKISAVFAPSTEELYPGGFPGQDIDSPGSFVTITPLAARLEGSSRPTFFRGVATVCAKLFNAVQPQQVYFGQKDVQQTVVIRRLVRDFLFPTEVVVVPTVREPDGLALSSRNVYLGERRRAAATVLHRALQAAEGAYDGGELEAGAVLAAARAVTDKVAAEQAALAAEDRVRFEVDYISLTDPDTMEDIEAIDPARGAILCGAVKMLPVEAPKEGEDLGLSGGPAVRLIDNIILPPKAS</sequence>
<dbReference type="Pfam" id="PF02569">
    <property type="entry name" value="Pantoate_ligase"/>
    <property type="match status" value="1"/>
</dbReference>
<dbReference type="InterPro" id="IPR014729">
    <property type="entry name" value="Rossmann-like_a/b/a_fold"/>
</dbReference>
<organism evidence="13 14">
    <name type="scientific">Verticillium longisporum</name>
    <name type="common">Verticillium dahliae var. longisporum</name>
    <dbReference type="NCBI Taxonomy" id="100787"/>
    <lineage>
        <taxon>Eukaryota</taxon>
        <taxon>Fungi</taxon>
        <taxon>Dikarya</taxon>
        <taxon>Ascomycota</taxon>
        <taxon>Pezizomycotina</taxon>
        <taxon>Sordariomycetes</taxon>
        <taxon>Hypocreomycetidae</taxon>
        <taxon>Glomerellales</taxon>
        <taxon>Plectosphaerellaceae</taxon>
        <taxon>Verticillium</taxon>
    </lineage>
</organism>
<dbReference type="UniPathway" id="UPA00028">
    <property type="reaction ID" value="UER00005"/>
</dbReference>
<evidence type="ECO:0000256" key="6">
    <source>
        <dbReference type="ARBA" id="ARBA00022655"/>
    </source>
</evidence>
<evidence type="ECO:0000256" key="12">
    <source>
        <dbReference type="SAM" id="MobiDB-lite"/>
    </source>
</evidence>
<dbReference type="GO" id="GO:0004592">
    <property type="term" value="F:pantoate-beta-alanine ligase activity"/>
    <property type="evidence" value="ECO:0007669"/>
    <property type="project" value="UniProtKB-EC"/>
</dbReference>
<evidence type="ECO:0000313" key="13">
    <source>
        <dbReference type="EMBL" id="CRK11995.1"/>
    </source>
</evidence>
<gene>
    <name evidence="13" type="ORF">BN1723_009567</name>
</gene>
<evidence type="ECO:0000256" key="7">
    <source>
        <dbReference type="ARBA" id="ARBA00022741"/>
    </source>
</evidence>
<dbReference type="GO" id="GO:0015940">
    <property type="term" value="P:pantothenate biosynthetic process"/>
    <property type="evidence" value="ECO:0007669"/>
    <property type="project" value="UniProtKB-UniPathway"/>
</dbReference>
<dbReference type="AlphaFoldDB" id="A0A0G4KRA1"/>
<evidence type="ECO:0000256" key="3">
    <source>
        <dbReference type="ARBA" id="ARBA00012219"/>
    </source>
</evidence>
<dbReference type="EMBL" id="CVQI01002669">
    <property type="protein sequence ID" value="CRK11995.1"/>
    <property type="molecule type" value="Genomic_DNA"/>
</dbReference>
<dbReference type="EC" id="6.3.2.1" evidence="3"/>
<dbReference type="GO" id="GO:0005524">
    <property type="term" value="F:ATP binding"/>
    <property type="evidence" value="ECO:0007669"/>
    <property type="project" value="UniProtKB-KW"/>
</dbReference>
<comment type="pathway">
    <text evidence="1">Cofactor biosynthesis; (R)-pantothenate biosynthesis; (R)-pantothenate from (R)-pantoate and beta-alanine: step 1/1.</text>
</comment>
<feature type="region of interest" description="Disordered" evidence="12">
    <location>
        <begin position="45"/>
        <end position="65"/>
    </location>
</feature>
<feature type="region of interest" description="Disordered" evidence="12">
    <location>
        <begin position="1"/>
        <end position="28"/>
    </location>
</feature>
<keyword evidence="5" id="KW-0436">Ligase</keyword>
<dbReference type="InterPro" id="IPR003721">
    <property type="entry name" value="Pantoate_ligase"/>
</dbReference>
<evidence type="ECO:0000256" key="9">
    <source>
        <dbReference type="ARBA" id="ARBA00029902"/>
    </source>
</evidence>
<dbReference type="HAMAP" id="MF_00158">
    <property type="entry name" value="PanC"/>
    <property type="match status" value="1"/>
</dbReference>
<evidence type="ECO:0000256" key="5">
    <source>
        <dbReference type="ARBA" id="ARBA00022598"/>
    </source>
</evidence>
<comment type="catalytic activity">
    <reaction evidence="11">
        <text>(R)-pantoate + beta-alanine + ATP = (R)-pantothenate + AMP + diphosphate + H(+)</text>
        <dbReference type="Rhea" id="RHEA:10912"/>
        <dbReference type="ChEBI" id="CHEBI:15378"/>
        <dbReference type="ChEBI" id="CHEBI:15980"/>
        <dbReference type="ChEBI" id="CHEBI:29032"/>
        <dbReference type="ChEBI" id="CHEBI:30616"/>
        <dbReference type="ChEBI" id="CHEBI:33019"/>
        <dbReference type="ChEBI" id="CHEBI:57966"/>
        <dbReference type="ChEBI" id="CHEBI:456215"/>
        <dbReference type="EC" id="6.3.2.1"/>
    </reaction>
</comment>
<feature type="compositionally biased region" description="Polar residues" evidence="12">
    <location>
        <begin position="45"/>
        <end position="55"/>
    </location>
</feature>
<dbReference type="PANTHER" id="PTHR21299">
    <property type="entry name" value="CYTIDYLATE KINASE/PANTOATE-BETA-ALANINE LIGASE"/>
    <property type="match status" value="1"/>
</dbReference>
<keyword evidence="6" id="KW-0566">Pantothenate biosynthesis</keyword>
<keyword evidence="8" id="KW-0067">ATP-binding</keyword>
<dbReference type="InterPro" id="IPR042176">
    <property type="entry name" value="Pantoate_ligase_C"/>
</dbReference>
<evidence type="ECO:0000256" key="11">
    <source>
        <dbReference type="ARBA" id="ARBA00048258"/>
    </source>
</evidence>
<dbReference type="Gene3D" id="3.40.50.620">
    <property type="entry name" value="HUPs"/>
    <property type="match status" value="1"/>
</dbReference>
<evidence type="ECO:0000256" key="8">
    <source>
        <dbReference type="ARBA" id="ARBA00022840"/>
    </source>
</evidence>
<dbReference type="Proteomes" id="UP000045706">
    <property type="component" value="Unassembled WGS sequence"/>
</dbReference>
<protein>
    <recommendedName>
        <fullName evidence="4">Pantoate--beta-alanine ligase</fullName>
        <ecNumber evidence="3">6.3.2.1</ecNumber>
    </recommendedName>
    <alternativeName>
        <fullName evidence="10">Pantoate-activating enzyme</fullName>
    </alternativeName>
    <alternativeName>
        <fullName evidence="9">Pantothenate synthetase</fullName>
    </alternativeName>
</protein>
<evidence type="ECO:0000313" key="14">
    <source>
        <dbReference type="Proteomes" id="UP000045706"/>
    </source>
</evidence>
<reference evidence="14" key="1">
    <citation type="submission" date="2015-05" db="EMBL/GenBank/DDBJ databases">
        <authorList>
            <person name="Fogelqvist Johan"/>
        </authorList>
    </citation>
    <scope>NUCLEOTIDE SEQUENCE [LARGE SCALE GENOMIC DNA]</scope>
</reference>
<dbReference type="NCBIfam" id="TIGR00018">
    <property type="entry name" value="panC"/>
    <property type="match status" value="1"/>
</dbReference>
<dbReference type="SUPFAM" id="SSF52374">
    <property type="entry name" value="Nucleotidylyl transferase"/>
    <property type="match status" value="1"/>
</dbReference>
<comment type="similarity">
    <text evidence="2">Belongs to the pantothenate synthetase family.</text>
</comment>
<evidence type="ECO:0000256" key="2">
    <source>
        <dbReference type="ARBA" id="ARBA00009256"/>
    </source>
</evidence>
<keyword evidence="7" id="KW-0547">Nucleotide-binding</keyword>
<dbReference type="FunFam" id="3.30.1300.10:FF:000002">
    <property type="entry name" value="Pantoate--beta-alanine ligase"/>
    <property type="match status" value="1"/>
</dbReference>
<name>A0A0G4KRA1_VERLO</name>
<evidence type="ECO:0000256" key="4">
    <source>
        <dbReference type="ARBA" id="ARBA00015647"/>
    </source>
</evidence>
<accession>A0A0G4KRA1</accession>